<dbReference type="Proteomes" id="UP000616769">
    <property type="component" value="Unassembled WGS sequence"/>
</dbReference>
<gene>
    <name evidence="8" type="ORF">QR98_0083900</name>
</gene>
<evidence type="ECO:0000256" key="1">
    <source>
        <dbReference type="ARBA" id="ARBA00004193"/>
    </source>
</evidence>
<keyword evidence="4" id="KW-0597">Phosphoprotein</keyword>
<dbReference type="InterPro" id="IPR004944">
    <property type="entry name" value="CDK5_activator"/>
</dbReference>
<name>A0A132AH13_SARSC</name>
<accession>A0A132AH13</accession>
<comment type="subcellular location">
    <subcellularLocation>
        <location evidence="1">Cell membrane</location>
        <topology evidence="1">Lipid-anchor</topology>
    </subcellularLocation>
    <subcellularLocation>
        <location evidence="7">Endomembrane system</location>
        <topology evidence="7">Lipid-anchor</topology>
        <orientation evidence="7">Cytoplasmic side</orientation>
    </subcellularLocation>
</comment>
<reference evidence="8 9" key="1">
    <citation type="journal article" date="2015" name="Parasit. Vectors">
        <title>Draft genome of the scabies mite.</title>
        <authorList>
            <person name="Rider S.D.Jr."/>
            <person name="Morgan M.S."/>
            <person name="Arlian L.G."/>
        </authorList>
    </citation>
    <scope>NUCLEOTIDE SEQUENCE [LARGE SCALE GENOMIC DNA]</scope>
    <source>
        <strain evidence="8">Arlian Lab</strain>
    </source>
</reference>
<evidence type="ECO:0000313" key="9">
    <source>
        <dbReference type="Proteomes" id="UP000616769"/>
    </source>
</evidence>
<dbReference type="SUPFAM" id="SSF47954">
    <property type="entry name" value="Cyclin-like"/>
    <property type="match status" value="1"/>
</dbReference>
<dbReference type="EMBL" id="JXLN01014135">
    <property type="protein sequence ID" value="KPM09845.1"/>
    <property type="molecule type" value="Genomic_DNA"/>
</dbReference>
<dbReference type="Gene3D" id="1.10.472.10">
    <property type="entry name" value="Cyclin-like"/>
    <property type="match status" value="1"/>
</dbReference>
<dbReference type="GO" id="GO:0061575">
    <property type="term" value="F:cyclin-dependent protein serine/threonine kinase activator activity"/>
    <property type="evidence" value="ECO:0007669"/>
    <property type="project" value="InterPro"/>
</dbReference>
<dbReference type="GO" id="GO:0007411">
    <property type="term" value="P:axon guidance"/>
    <property type="evidence" value="ECO:0007669"/>
    <property type="project" value="TreeGrafter"/>
</dbReference>
<keyword evidence="5" id="KW-0472">Membrane</keyword>
<keyword evidence="8" id="KW-0418">Kinase</keyword>
<sequence length="295" mass="33699">MKMRMMMVLMMNEREESVIIEDHIPMIPKLYRFLTFSKRFPASTSELLRCLGEFLCTRCSKLRPELQPGDTIVWLRTVDRSLLLQGWQDMAFINPANVVFLYMLLREMINEDIDDEQELQAIVLNCLYLSYSYMGNEISYPLKPFLVEHHESRERFWQRTIKIINEHSKKMLRINSEPSYFTEIFTELKGCQQILIDLEYSPPTKPIKISTVTSTISLANHHNHLISPSSNDRIGASTIINGNGKNGRSTLYQTLGNVTSTLVGTKRNGLVSGNHQQNAVAPSSTVNSVPVIIAS</sequence>
<dbReference type="GO" id="GO:0012505">
    <property type="term" value="C:endomembrane system"/>
    <property type="evidence" value="ECO:0007669"/>
    <property type="project" value="UniProtKB-SubCell"/>
</dbReference>
<evidence type="ECO:0000256" key="6">
    <source>
        <dbReference type="ARBA" id="ARBA00023288"/>
    </source>
</evidence>
<evidence type="ECO:0000256" key="2">
    <source>
        <dbReference type="ARBA" id="ARBA00010175"/>
    </source>
</evidence>
<dbReference type="Pfam" id="PF03261">
    <property type="entry name" value="CDK5_activator"/>
    <property type="match status" value="1"/>
</dbReference>
<dbReference type="GO" id="GO:0005886">
    <property type="term" value="C:plasma membrane"/>
    <property type="evidence" value="ECO:0007669"/>
    <property type="project" value="UniProtKB-SubCell"/>
</dbReference>
<comment type="caution">
    <text evidence="8">The sequence shown here is derived from an EMBL/GenBank/DDBJ whole genome shotgun (WGS) entry which is preliminary data.</text>
</comment>
<dbReference type="InterPro" id="IPR036915">
    <property type="entry name" value="Cyclin-like_sf"/>
</dbReference>
<keyword evidence="6" id="KW-0449">Lipoprotein</keyword>
<dbReference type="PANTHER" id="PTHR23401">
    <property type="entry name" value="CYCLIN DEPENDANT KINASE-5 ACTIVATOR"/>
    <property type="match status" value="1"/>
</dbReference>
<dbReference type="GO" id="GO:0005737">
    <property type="term" value="C:cytoplasm"/>
    <property type="evidence" value="ECO:0007669"/>
    <property type="project" value="TreeGrafter"/>
</dbReference>
<organism evidence="8 9">
    <name type="scientific">Sarcoptes scabiei</name>
    <name type="common">Itch mite</name>
    <name type="synonym">Acarus scabiei</name>
    <dbReference type="NCBI Taxonomy" id="52283"/>
    <lineage>
        <taxon>Eukaryota</taxon>
        <taxon>Metazoa</taxon>
        <taxon>Ecdysozoa</taxon>
        <taxon>Arthropoda</taxon>
        <taxon>Chelicerata</taxon>
        <taxon>Arachnida</taxon>
        <taxon>Acari</taxon>
        <taxon>Acariformes</taxon>
        <taxon>Sarcoptiformes</taxon>
        <taxon>Astigmata</taxon>
        <taxon>Psoroptidia</taxon>
        <taxon>Sarcoptoidea</taxon>
        <taxon>Sarcoptidae</taxon>
        <taxon>Sarcoptinae</taxon>
        <taxon>Sarcoptes</taxon>
    </lineage>
</organism>
<dbReference type="FunFam" id="1.10.472.10:FF:000025">
    <property type="entry name" value="Cyclin-dependent kinase 5 activator"/>
    <property type="match status" value="1"/>
</dbReference>
<evidence type="ECO:0000313" key="8">
    <source>
        <dbReference type="EMBL" id="KPM09845.1"/>
    </source>
</evidence>
<evidence type="ECO:0000256" key="3">
    <source>
        <dbReference type="ARBA" id="ARBA00022475"/>
    </source>
</evidence>
<dbReference type="AlphaFoldDB" id="A0A132AH13"/>
<dbReference type="GO" id="GO:0030426">
    <property type="term" value="C:growth cone"/>
    <property type="evidence" value="ECO:0007669"/>
    <property type="project" value="TreeGrafter"/>
</dbReference>
<dbReference type="VEuPathDB" id="VectorBase:SSCA008810"/>
<dbReference type="GO" id="GO:0016301">
    <property type="term" value="F:kinase activity"/>
    <property type="evidence" value="ECO:0007669"/>
    <property type="project" value="UniProtKB-KW"/>
</dbReference>
<keyword evidence="3" id="KW-1003">Cell membrane</keyword>
<keyword evidence="8" id="KW-0808">Transferase</keyword>
<dbReference type="PANTHER" id="PTHR23401:SF0">
    <property type="entry name" value="CYCLIN-DEPENDENT KINASE 5 ACTIVATOR"/>
    <property type="match status" value="1"/>
</dbReference>
<comment type="similarity">
    <text evidence="2">Belongs to the cyclin-dependent kinase 5 activator family.</text>
</comment>
<evidence type="ECO:0000256" key="7">
    <source>
        <dbReference type="ARBA" id="ARBA00046278"/>
    </source>
</evidence>
<dbReference type="GO" id="GO:0019901">
    <property type="term" value="F:protein kinase binding"/>
    <property type="evidence" value="ECO:0007669"/>
    <property type="project" value="TreeGrafter"/>
</dbReference>
<proteinExistence type="inferred from homology"/>
<dbReference type="GO" id="GO:0016533">
    <property type="term" value="C:protein kinase 5 complex"/>
    <property type="evidence" value="ECO:0007669"/>
    <property type="project" value="InterPro"/>
</dbReference>
<evidence type="ECO:0000256" key="5">
    <source>
        <dbReference type="ARBA" id="ARBA00023136"/>
    </source>
</evidence>
<evidence type="ECO:0000256" key="4">
    <source>
        <dbReference type="ARBA" id="ARBA00022553"/>
    </source>
</evidence>
<protein>
    <submittedName>
        <fullName evidence="8">Cyclin-dependent kinase 5 activator-like protein</fullName>
    </submittedName>
</protein>